<feature type="transmembrane region" description="Helical" evidence="1">
    <location>
        <begin position="41"/>
        <end position="57"/>
    </location>
</feature>
<reference evidence="2" key="1">
    <citation type="submission" date="2021-01" db="EMBL/GenBank/DDBJ databases">
        <authorList>
            <consortium name="Genoscope - CEA"/>
            <person name="William W."/>
        </authorList>
    </citation>
    <scope>NUCLEOTIDE SEQUENCE</scope>
</reference>
<evidence type="ECO:0000313" key="3">
    <source>
        <dbReference type="Proteomes" id="UP000692954"/>
    </source>
</evidence>
<dbReference type="Proteomes" id="UP000692954">
    <property type="component" value="Unassembled WGS sequence"/>
</dbReference>
<feature type="transmembrane region" description="Helical" evidence="1">
    <location>
        <begin position="64"/>
        <end position="82"/>
    </location>
</feature>
<keyword evidence="1" id="KW-0812">Transmembrane</keyword>
<evidence type="ECO:0000256" key="1">
    <source>
        <dbReference type="SAM" id="Phobius"/>
    </source>
</evidence>
<feature type="transmembrane region" description="Helical" evidence="1">
    <location>
        <begin position="156"/>
        <end position="176"/>
    </location>
</feature>
<comment type="caution">
    <text evidence="2">The sequence shown here is derived from an EMBL/GenBank/DDBJ whole genome shotgun (WGS) entry which is preliminary data.</text>
</comment>
<organism evidence="2 3">
    <name type="scientific">Paramecium sonneborni</name>
    <dbReference type="NCBI Taxonomy" id="65129"/>
    <lineage>
        <taxon>Eukaryota</taxon>
        <taxon>Sar</taxon>
        <taxon>Alveolata</taxon>
        <taxon>Ciliophora</taxon>
        <taxon>Intramacronucleata</taxon>
        <taxon>Oligohymenophorea</taxon>
        <taxon>Peniculida</taxon>
        <taxon>Parameciidae</taxon>
        <taxon>Paramecium</taxon>
    </lineage>
</organism>
<dbReference type="EMBL" id="CAJJDN010000022">
    <property type="protein sequence ID" value="CAD8066874.1"/>
    <property type="molecule type" value="Genomic_DNA"/>
</dbReference>
<keyword evidence="1" id="KW-0472">Membrane</keyword>
<name>A0A8S1LW77_9CILI</name>
<feature type="transmembrane region" description="Helical" evidence="1">
    <location>
        <begin position="264"/>
        <end position="287"/>
    </location>
</feature>
<dbReference type="AlphaFoldDB" id="A0A8S1LW77"/>
<sequence length="424" mass="50515">MFKYKSFWRLYALSVVLSVPQIVTGYLCVQYLEFRLLDDEWFYIGLALSWSLSPLLVEVTRFKLIGVNIIMITIAIIGLSTEDYSSEQIFKIYTCIIGIVEGCDWLLTTRFIREQVGWEEERSIHLNNNPLICFFFGTLLRISYTEDQNPEDQQIIISILIILTNSIRLLSFLTVYNKQSLEYYYRKFKELQGRVIIKNQFQGNIKDIEYFYISNNEEYSKLNRKTSTLLQQQYRKRFITCILLTLLSWFQLNYHNNFKQQEVVLEHSFCYLFLAFLTITIFCQIIYRKFNVRDVMMVFNIILLILNALQIMKNRLNLMHFQLMIINCSVLFSFIIYYIGLNLLITQQLPYKGITYTLNLTFLSLCGAQQINHLIKQKYENENVRNSTTLHYIQIVANILCFPILLKLKNIKMLREYEINQVYN</sequence>
<accession>A0A8S1LW77</accession>
<feature type="transmembrane region" description="Helical" evidence="1">
    <location>
        <begin position="318"/>
        <end position="341"/>
    </location>
</feature>
<protein>
    <recommendedName>
        <fullName evidence="4">Transmembrane protein</fullName>
    </recommendedName>
</protein>
<evidence type="ECO:0008006" key="4">
    <source>
        <dbReference type="Google" id="ProtNLM"/>
    </source>
</evidence>
<proteinExistence type="predicted"/>
<dbReference type="OrthoDB" id="290082at2759"/>
<feature type="transmembrane region" description="Helical" evidence="1">
    <location>
        <begin position="234"/>
        <end position="252"/>
    </location>
</feature>
<gene>
    <name evidence="2" type="ORF">PSON_ATCC_30995.1.T0220154</name>
</gene>
<evidence type="ECO:0000313" key="2">
    <source>
        <dbReference type="EMBL" id="CAD8066874.1"/>
    </source>
</evidence>
<keyword evidence="3" id="KW-1185">Reference proteome</keyword>
<feature type="transmembrane region" description="Helical" evidence="1">
    <location>
        <begin position="294"/>
        <end position="312"/>
    </location>
</feature>
<keyword evidence="1" id="KW-1133">Transmembrane helix</keyword>